<feature type="compositionally biased region" description="Low complexity" evidence="1">
    <location>
        <begin position="1"/>
        <end position="16"/>
    </location>
</feature>
<dbReference type="Gene3D" id="6.10.140.1020">
    <property type="match status" value="1"/>
</dbReference>
<organism evidence="2">
    <name type="scientific">Melanopsichium pennsylvanicum 4</name>
    <dbReference type="NCBI Taxonomy" id="1398559"/>
    <lineage>
        <taxon>Eukaryota</taxon>
        <taxon>Fungi</taxon>
        <taxon>Dikarya</taxon>
        <taxon>Basidiomycota</taxon>
        <taxon>Ustilaginomycotina</taxon>
        <taxon>Ustilaginomycetes</taxon>
        <taxon>Ustilaginales</taxon>
        <taxon>Ustilaginaceae</taxon>
        <taxon>Melanopsichium</taxon>
    </lineage>
</organism>
<feature type="compositionally biased region" description="Polar residues" evidence="1">
    <location>
        <begin position="237"/>
        <end position="247"/>
    </location>
</feature>
<dbReference type="EMBL" id="HG529616">
    <property type="protein sequence ID" value="CDI54528.1"/>
    <property type="molecule type" value="Genomic_DNA"/>
</dbReference>
<feature type="region of interest" description="Disordered" evidence="1">
    <location>
        <begin position="1"/>
        <end position="103"/>
    </location>
</feature>
<feature type="compositionally biased region" description="Polar residues" evidence="1">
    <location>
        <begin position="273"/>
        <end position="286"/>
    </location>
</feature>
<evidence type="ECO:0000256" key="1">
    <source>
        <dbReference type="SAM" id="MobiDB-lite"/>
    </source>
</evidence>
<proteinExistence type="predicted"/>
<feature type="compositionally biased region" description="Low complexity" evidence="1">
    <location>
        <begin position="49"/>
        <end position="66"/>
    </location>
</feature>
<reference evidence="2" key="1">
    <citation type="journal article" date="2014" name="Genome Biol. Evol.">
        <title>Gene Loss Rather Than Gene Gain Is Associated with a Host Jump from Monocots to Dicots in the Smut Fungus Melanopsichium pennsylvanicum.</title>
        <authorList>
            <person name="Sharma R."/>
            <person name="Mishra B."/>
            <person name="Runge F."/>
            <person name="Thines M."/>
        </authorList>
    </citation>
    <scope>NUCLEOTIDE SEQUENCE</scope>
    <source>
        <strain evidence="2">4</strain>
    </source>
</reference>
<feature type="compositionally biased region" description="Polar residues" evidence="1">
    <location>
        <begin position="25"/>
        <end position="34"/>
    </location>
</feature>
<name>A0A077R6D3_9BASI</name>
<feature type="compositionally biased region" description="Polar residues" evidence="1">
    <location>
        <begin position="67"/>
        <end position="102"/>
    </location>
</feature>
<dbReference type="AlphaFoldDB" id="A0A077R6D3"/>
<feature type="compositionally biased region" description="Polar residues" evidence="1">
    <location>
        <begin position="255"/>
        <end position="266"/>
    </location>
</feature>
<feature type="compositionally biased region" description="Basic and acidic residues" evidence="1">
    <location>
        <begin position="224"/>
        <end position="236"/>
    </location>
</feature>
<protein>
    <submittedName>
        <fullName evidence="2">Uncharacterized protein</fullName>
    </submittedName>
</protein>
<sequence length="333" mass="36247">MESAPPSSRSTSSSSACLGGAPQSEPASSVTDISRITPGKGTNPARKQSAPSRSRLSRPFRSPLKRNQSQQSMESITSAATSAKGSYEQTRAEASTLSSASIRKQRQALEGRLLLLQQANNCLRQDTLSTLPLDISRWRQAGQLAAQDLWKLTGAEGGDWSASGGVPTRDDYGLEPPASPVSEASHAHKRKAATSPEPSSPPWLLRRSRFTSPGAEEEAAALRSVEDPVRRPKGEDSQNTDSQTSLPDLSEMLRRSQSTVGISSTPRQRENWLGTQGDKTPTSFTDPESKRGIERKWNIGTMLDMLGADKITLEWNIEEEEFRSPESKRGDRS</sequence>
<feature type="region of interest" description="Disordered" evidence="1">
    <location>
        <begin position="157"/>
        <end position="291"/>
    </location>
</feature>
<accession>A0A077R6D3</accession>
<evidence type="ECO:0000313" key="2">
    <source>
        <dbReference type="EMBL" id="CDI54528.1"/>
    </source>
</evidence>